<dbReference type="SUPFAM" id="SSF49503">
    <property type="entry name" value="Cupredoxins"/>
    <property type="match status" value="3"/>
</dbReference>
<dbReference type="InterPro" id="IPR011707">
    <property type="entry name" value="Cu-oxidase-like_N"/>
</dbReference>
<feature type="signal peptide" evidence="11">
    <location>
        <begin position="1"/>
        <end position="28"/>
    </location>
</feature>
<evidence type="ECO:0000256" key="2">
    <source>
        <dbReference type="ARBA" id="ARBA00011245"/>
    </source>
</evidence>
<proteinExistence type="inferred from homology"/>
<dbReference type="STRING" id="310782.SAMN05216499_13342"/>
<organism evidence="14 15">
    <name type="scientific">Actinacidiphila paucisporea</name>
    <dbReference type="NCBI Taxonomy" id="310782"/>
    <lineage>
        <taxon>Bacteria</taxon>
        <taxon>Bacillati</taxon>
        <taxon>Actinomycetota</taxon>
        <taxon>Actinomycetes</taxon>
        <taxon>Kitasatosporales</taxon>
        <taxon>Streptomycetaceae</taxon>
        <taxon>Actinacidiphila</taxon>
    </lineage>
</organism>
<evidence type="ECO:0000259" key="12">
    <source>
        <dbReference type="Pfam" id="PF07731"/>
    </source>
</evidence>
<dbReference type="Proteomes" id="UP000184111">
    <property type="component" value="Unassembled WGS sequence"/>
</dbReference>
<keyword evidence="14" id="KW-0946">Virion</keyword>
<evidence type="ECO:0000259" key="13">
    <source>
        <dbReference type="Pfam" id="PF07732"/>
    </source>
</evidence>
<evidence type="ECO:0000256" key="10">
    <source>
        <dbReference type="SAM" id="MobiDB-lite"/>
    </source>
</evidence>
<evidence type="ECO:0000256" key="1">
    <source>
        <dbReference type="ARBA" id="ARBA00010609"/>
    </source>
</evidence>
<sequence>MPNRRQFVTGTAAAALGAAALPRSDASAAQASFRTTPERGGPRTAQPATGTNLTKFRDPLRIPPVIRPTASTSSVTIRQLATTVQYHSELPPTPVWAYEGSVPGPTIDVRSGQRIRVAWENRISGSFPATAIAVPFTGLDSLLAPGRGSATPDPAVAALPAWNVVHLHGSVTGGGNDGWTENGVSPGQAQLSEYPNAQRSTSLWYHDHANGITAFNVFAGLAGQYLIRDAEEDALKLPSGSREVPLIIADRNIDTDASGVPNGRLLHRIGYIDGGDADHPSRLSLPFIGPYNVVNGVIWPYVPVDARWWRFRVLNAANTREYTLELRLEHADGTLTPVPGALVQIGGDQGLLPAPVHLDALTLGAAERADVLINFGAFPGARLRLIDTNTSGVSPLGPEVLQFRVGPAPSTDTFTLPAVLSPSFRRLTPADIPADHVERWIAFSTDDGTPLGHPEIWELSPTPAGYLPQNGERLVTVTGRDGVARSFRRSAHTFEDPVGFFVAKDGWEVWNFVHLTGPGHPAHIHLVGFQAFGRDIYDVSATTDTGSDVVRWTAAYRAPGVLGPEEQGWKDTVRVEPLQAVTLAGQFTGATGRYLYHCHILEHEDEGMMRPFVVAPKEVLARMGQHSAHQH</sequence>
<dbReference type="GO" id="GO:0005507">
    <property type="term" value="F:copper ion binding"/>
    <property type="evidence" value="ECO:0007669"/>
    <property type="project" value="InterPro"/>
</dbReference>
<keyword evidence="3" id="KW-0479">Metal-binding</keyword>
<comment type="similarity">
    <text evidence="1">Belongs to the multicopper oxidase family.</text>
</comment>
<evidence type="ECO:0000256" key="3">
    <source>
        <dbReference type="ARBA" id="ARBA00022723"/>
    </source>
</evidence>
<dbReference type="InterPro" id="IPR011706">
    <property type="entry name" value="Cu-oxidase_C"/>
</dbReference>
<evidence type="ECO:0000256" key="5">
    <source>
        <dbReference type="ARBA" id="ARBA00038978"/>
    </source>
</evidence>
<evidence type="ECO:0000313" key="14">
    <source>
        <dbReference type="EMBL" id="SHN29431.1"/>
    </source>
</evidence>
<dbReference type="OrthoDB" id="345021at2"/>
<dbReference type="PROSITE" id="PS51318">
    <property type="entry name" value="TAT"/>
    <property type="match status" value="1"/>
</dbReference>
<dbReference type="InterPro" id="IPR008972">
    <property type="entry name" value="Cupredoxin"/>
</dbReference>
<name>A0A1M7QEQ3_9ACTN</name>
<accession>A0A1M7QEQ3</accession>
<keyword evidence="14" id="KW-0167">Capsid protein</keyword>
<dbReference type="PANTHER" id="PTHR48267:SF1">
    <property type="entry name" value="BILIRUBIN OXIDASE"/>
    <property type="match status" value="1"/>
</dbReference>
<dbReference type="AlphaFoldDB" id="A0A1M7QEQ3"/>
<dbReference type="GO" id="GO:0016491">
    <property type="term" value="F:oxidoreductase activity"/>
    <property type="evidence" value="ECO:0007669"/>
    <property type="project" value="UniProtKB-KW"/>
</dbReference>
<feature type="domain" description="Plastocyanin-like" evidence="12">
    <location>
        <begin position="468"/>
        <end position="617"/>
    </location>
</feature>
<keyword evidence="15" id="KW-1185">Reference proteome</keyword>
<reference evidence="14 15" key="1">
    <citation type="submission" date="2016-11" db="EMBL/GenBank/DDBJ databases">
        <authorList>
            <person name="Jaros S."/>
            <person name="Januszkiewicz K."/>
            <person name="Wedrychowicz H."/>
        </authorList>
    </citation>
    <scope>NUCLEOTIDE SEQUENCE [LARGE SCALE GENOMIC DNA]</scope>
    <source>
        <strain evidence="14 15">CGMCC 4.2025</strain>
    </source>
</reference>
<dbReference type="EC" id="1.16.3.4" evidence="5"/>
<feature type="domain" description="Plastocyanin-like" evidence="13">
    <location>
        <begin position="162"/>
        <end position="231"/>
    </location>
</feature>
<dbReference type="Pfam" id="PF07731">
    <property type="entry name" value="Cu-oxidase_2"/>
    <property type="match status" value="1"/>
</dbReference>
<dbReference type="InterPro" id="IPR045087">
    <property type="entry name" value="Cu-oxidase_fam"/>
</dbReference>
<protein>
    <recommendedName>
        <fullName evidence="6">Multicopper oxidase CueO</fullName>
        <ecNumber evidence="5">1.16.3.4</ecNumber>
    </recommendedName>
    <alternativeName>
        <fullName evidence="7">Copper efflux oxidase</fullName>
    </alternativeName>
    <alternativeName>
        <fullName evidence="8">Cuprous oxidase</fullName>
    </alternativeName>
</protein>
<dbReference type="PANTHER" id="PTHR48267">
    <property type="entry name" value="CUPREDOXIN SUPERFAMILY PROTEIN"/>
    <property type="match status" value="1"/>
</dbReference>
<evidence type="ECO:0000256" key="6">
    <source>
        <dbReference type="ARBA" id="ARBA00041027"/>
    </source>
</evidence>
<gene>
    <name evidence="14" type="ORF">SAMN05216499_13342</name>
</gene>
<dbReference type="CDD" id="cd13844">
    <property type="entry name" value="CuRO_1_BOD_CotA_like"/>
    <property type="match status" value="1"/>
</dbReference>
<dbReference type="RefSeq" id="WP_079190266.1">
    <property type="nucleotide sequence ID" value="NZ_FRBI01000033.1"/>
</dbReference>
<dbReference type="Pfam" id="PF07732">
    <property type="entry name" value="Cu-oxidase_3"/>
    <property type="match status" value="2"/>
</dbReference>
<dbReference type="PROSITE" id="PS00080">
    <property type="entry name" value="MULTICOPPER_OXIDASE2"/>
    <property type="match status" value="1"/>
</dbReference>
<keyword evidence="11" id="KW-0732">Signal</keyword>
<comment type="catalytic activity">
    <reaction evidence="9">
        <text>4 Cu(+) + O2 + 4 H(+) = 4 Cu(2+) + 2 H2O</text>
        <dbReference type="Rhea" id="RHEA:30083"/>
        <dbReference type="ChEBI" id="CHEBI:15377"/>
        <dbReference type="ChEBI" id="CHEBI:15378"/>
        <dbReference type="ChEBI" id="CHEBI:15379"/>
        <dbReference type="ChEBI" id="CHEBI:29036"/>
        <dbReference type="ChEBI" id="CHEBI:49552"/>
        <dbReference type="EC" id="1.16.3.4"/>
    </reaction>
    <physiologicalReaction direction="left-to-right" evidence="9">
        <dbReference type="Rhea" id="RHEA:30084"/>
    </physiologicalReaction>
</comment>
<evidence type="ECO:0000256" key="7">
    <source>
        <dbReference type="ARBA" id="ARBA00042896"/>
    </source>
</evidence>
<evidence type="ECO:0000256" key="8">
    <source>
        <dbReference type="ARBA" id="ARBA00043090"/>
    </source>
</evidence>
<dbReference type="Gene3D" id="2.60.40.420">
    <property type="entry name" value="Cupredoxins - blue copper proteins"/>
    <property type="match status" value="3"/>
</dbReference>
<evidence type="ECO:0000256" key="4">
    <source>
        <dbReference type="ARBA" id="ARBA00023002"/>
    </source>
</evidence>
<evidence type="ECO:0000256" key="9">
    <source>
        <dbReference type="ARBA" id="ARBA00048092"/>
    </source>
</evidence>
<dbReference type="InterPro" id="IPR002355">
    <property type="entry name" value="Cu_oxidase_Cu_BS"/>
</dbReference>
<evidence type="ECO:0000313" key="15">
    <source>
        <dbReference type="Proteomes" id="UP000184111"/>
    </source>
</evidence>
<dbReference type="PROSITE" id="PS00079">
    <property type="entry name" value="MULTICOPPER_OXIDASE1"/>
    <property type="match status" value="1"/>
</dbReference>
<dbReference type="InterPro" id="IPR006311">
    <property type="entry name" value="TAT_signal"/>
</dbReference>
<evidence type="ECO:0000256" key="11">
    <source>
        <dbReference type="SAM" id="SignalP"/>
    </source>
</evidence>
<keyword evidence="4" id="KW-0560">Oxidoreductase</keyword>
<comment type="subunit">
    <text evidence="2">Monomer.</text>
</comment>
<feature type="region of interest" description="Disordered" evidence="10">
    <location>
        <begin position="27"/>
        <end position="56"/>
    </location>
</feature>
<dbReference type="InterPro" id="IPR033138">
    <property type="entry name" value="Cu_oxidase_CS"/>
</dbReference>
<feature type="domain" description="Plastocyanin-like" evidence="13">
    <location>
        <begin position="92"/>
        <end position="124"/>
    </location>
</feature>
<feature type="chain" id="PRO_5012794195" description="Multicopper oxidase CueO" evidence="11">
    <location>
        <begin position="29"/>
        <end position="631"/>
    </location>
</feature>
<dbReference type="EMBL" id="FRBI01000033">
    <property type="protein sequence ID" value="SHN29431.1"/>
    <property type="molecule type" value="Genomic_DNA"/>
</dbReference>